<organism evidence="1 2">
    <name type="scientific">Pleurodeles waltl</name>
    <name type="common">Iberian ribbed newt</name>
    <dbReference type="NCBI Taxonomy" id="8319"/>
    <lineage>
        <taxon>Eukaryota</taxon>
        <taxon>Metazoa</taxon>
        <taxon>Chordata</taxon>
        <taxon>Craniata</taxon>
        <taxon>Vertebrata</taxon>
        <taxon>Euteleostomi</taxon>
        <taxon>Amphibia</taxon>
        <taxon>Batrachia</taxon>
        <taxon>Caudata</taxon>
        <taxon>Salamandroidea</taxon>
        <taxon>Salamandridae</taxon>
        <taxon>Pleurodelinae</taxon>
        <taxon>Pleurodeles</taxon>
    </lineage>
</organism>
<dbReference type="EMBL" id="JANPWB010000008">
    <property type="protein sequence ID" value="KAJ1165680.1"/>
    <property type="molecule type" value="Genomic_DNA"/>
</dbReference>
<reference evidence="1" key="1">
    <citation type="journal article" date="2022" name="bioRxiv">
        <title>Sequencing and chromosome-scale assembly of the giantPleurodeles waltlgenome.</title>
        <authorList>
            <person name="Brown T."/>
            <person name="Elewa A."/>
            <person name="Iarovenko S."/>
            <person name="Subramanian E."/>
            <person name="Araus A.J."/>
            <person name="Petzold A."/>
            <person name="Susuki M."/>
            <person name="Suzuki K.-i.T."/>
            <person name="Hayashi T."/>
            <person name="Toyoda A."/>
            <person name="Oliveira C."/>
            <person name="Osipova E."/>
            <person name="Leigh N.D."/>
            <person name="Simon A."/>
            <person name="Yun M.H."/>
        </authorList>
    </citation>
    <scope>NUCLEOTIDE SEQUENCE</scope>
    <source>
        <strain evidence="1">20211129_DDA</strain>
        <tissue evidence="1">Liver</tissue>
    </source>
</reference>
<proteinExistence type="predicted"/>
<evidence type="ECO:0000313" key="2">
    <source>
        <dbReference type="Proteomes" id="UP001066276"/>
    </source>
</evidence>
<sequence length="67" mass="8016">MGFRSSFPEWIHDELLAILLEDKVHKFPALTRTKLPLENERSHTEKTWSTCDLHDYWQRDSRETATT</sequence>
<protein>
    <submittedName>
        <fullName evidence="1">Uncharacterized protein</fullName>
    </submittedName>
</protein>
<dbReference type="AlphaFoldDB" id="A0AAV7SNN6"/>
<gene>
    <name evidence="1" type="ORF">NDU88_006097</name>
</gene>
<name>A0AAV7SNN6_PLEWA</name>
<evidence type="ECO:0000313" key="1">
    <source>
        <dbReference type="EMBL" id="KAJ1165680.1"/>
    </source>
</evidence>
<comment type="caution">
    <text evidence="1">The sequence shown here is derived from an EMBL/GenBank/DDBJ whole genome shotgun (WGS) entry which is preliminary data.</text>
</comment>
<dbReference type="Proteomes" id="UP001066276">
    <property type="component" value="Chromosome 4_2"/>
</dbReference>
<keyword evidence="2" id="KW-1185">Reference proteome</keyword>
<accession>A0AAV7SNN6</accession>